<dbReference type="GO" id="GO:0019867">
    <property type="term" value="C:outer membrane"/>
    <property type="evidence" value="ECO:0007669"/>
    <property type="project" value="InterPro"/>
</dbReference>
<accession>A0A839ZG57</accession>
<organism evidence="7 8">
    <name type="scientific">Ancylobacter tetraedralis</name>
    <dbReference type="NCBI Taxonomy" id="217068"/>
    <lineage>
        <taxon>Bacteria</taxon>
        <taxon>Pseudomonadati</taxon>
        <taxon>Pseudomonadota</taxon>
        <taxon>Alphaproteobacteria</taxon>
        <taxon>Hyphomicrobiales</taxon>
        <taxon>Xanthobacteraceae</taxon>
        <taxon>Ancylobacter</taxon>
    </lineage>
</organism>
<evidence type="ECO:0000313" key="7">
    <source>
        <dbReference type="EMBL" id="MBB3773940.1"/>
    </source>
</evidence>
<evidence type="ECO:0000256" key="2">
    <source>
        <dbReference type="ARBA" id="ARBA00022452"/>
    </source>
</evidence>
<feature type="region of interest" description="Disordered" evidence="4">
    <location>
        <begin position="26"/>
        <end position="45"/>
    </location>
</feature>
<feature type="chain" id="PRO_5032335439" evidence="5">
    <location>
        <begin position="21"/>
        <end position="667"/>
    </location>
</feature>
<dbReference type="EMBL" id="JACICD010000017">
    <property type="protein sequence ID" value="MBB3773940.1"/>
    <property type="molecule type" value="Genomic_DNA"/>
</dbReference>
<keyword evidence="2" id="KW-0812">Transmembrane</keyword>
<dbReference type="RefSeq" id="WP_246340402.1">
    <property type="nucleotide sequence ID" value="NZ_JACICD010000017.1"/>
</dbReference>
<keyword evidence="8" id="KW-1185">Reference proteome</keyword>
<keyword evidence="3" id="KW-0472">Membrane</keyword>
<proteinExistence type="predicted"/>
<feature type="domain" description="Bacterial surface antigen (D15)" evidence="6">
    <location>
        <begin position="363"/>
        <end position="667"/>
    </location>
</feature>
<reference evidence="7 8" key="1">
    <citation type="submission" date="2020-08" db="EMBL/GenBank/DDBJ databases">
        <title>Genomic Encyclopedia of Type Strains, Phase IV (KMG-IV): sequencing the most valuable type-strain genomes for metagenomic binning, comparative biology and taxonomic classification.</title>
        <authorList>
            <person name="Goeker M."/>
        </authorList>
    </citation>
    <scope>NUCLEOTIDE SEQUENCE [LARGE SCALE GENOMIC DNA]</scope>
    <source>
        <strain evidence="7 8">DSM 5895</strain>
    </source>
</reference>
<comment type="subcellular location">
    <subcellularLocation>
        <location evidence="1">Membrane</location>
    </subcellularLocation>
</comment>
<dbReference type="AlphaFoldDB" id="A0A839ZG57"/>
<dbReference type="Gene3D" id="3.10.20.310">
    <property type="entry name" value="membrane protein fhac"/>
    <property type="match status" value="1"/>
</dbReference>
<keyword evidence="2" id="KW-1134">Transmembrane beta strand</keyword>
<protein>
    <submittedName>
        <fullName evidence="7">Translocation and assembly module TamA</fullName>
    </submittedName>
</protein>
<evidence type="ECO:0000313" key="8">
    <source>
        <dbReference type="Proteomes" id="UP000533469"/>
    </source>
</evidence>
<evidence type="ECO:0000256" key="3">
    <source>
        <dbReference type="ARBA" id="ARBA00023136"/>
    </source>
</evidence>
<keyword evidence="5" id="KW-0732">Signal</keyword>
<dbReference type="PANTHER" id="PTHR12815:SF42">
    <property type="entry name" value="BACTERIAL SURFACE ANTIGEN (D15) DOMAIN-CONTAINING PROTEIN"/>
    <property type="match status" value="1"/>
</dbReference>
<comment type="caution">
    <text evidence="7">The sequence shown here is derived from an EMBL/GenBank/DDBJ whole genome shotgun (WGS) entry which is preliminary data.</text>
</comment>
<dbReference type="Pfam" id="PF01103">
    <property type="entry name" value="Omp85"/>
    <property type="match status" value="1"/>
</dbReference>
<evidence type="ECO:0000256" key="5">
    <source>
        <dbReference type="SAM" id="SignalP"/>
    </source>
</evidence>
<evidence type="ECO:0000259" key="6">
    <source>
        <dbReference type="Pfam" id="PF01103"/>
    </source>
</evidence>
<gene>
    <name evidence="7" type="ORF">FHS55_004586</name>
</gene>
<feature type="signal peptide" evidence="5">
    <location>
        <begin position="1"/>
        <end position="20"/>
    </location>
</feature>
<dbReference type="Gene3D" id="2.40.160.50">
    <property type="entry name" value="membrane protein fhac: a member of the omp85/tpsb transporter family"/>
    <property type="match status" value="1"/>
</dbReference>
<evidence type="ECO:0000256" key="4">
    <source>
        <dbReference type="SAM" id="MobiDB-lite"/>
    </source>
</evidence>
<dbReference type="Proteomes" id="UP000533469">
    <property type="component" value="Unassembled WGS sequence"/>
</dbReference>
<dbReference type="PANTHER" id="PTHR12815">
    <property type="entry name" value="SORTING AND ASSEMBLY MACHINERY SAMM50 PROTEIN FAMILY MEMBER"/>
    <property type="match status" value="1"/>
</dbReference>
<dbReference type="InterPro" id="IPR039910">
    <property type="entry name" value="D15-like"/>
</dbReference>
<name>A0A839ZG57_9HYPH</name>
<dbReference type="InterPro" id="IPR000184">
    <property type="entry name" value="Bac_surfAg_D15"/>
</dbReference>
<sequence>MRAIIAASLLLAPGVCGAQAQGQSAQAQAPTQTPAQGAAEPPQEMAQPSLLNSIVSLFNPQRLAQSGPQAPDATPYTVEIVVNGGDRDLRNAVEAASDLETLKNRPPSGAAGLVRRALADQGNIVSALYASGFYAGTVRLRIAGNAPDAPNIFEIVDAARARGPVPVRVEIDPGPLFHFGKIAILDAATRRPLADTPTLARLRLMPGEPALASSVVRAEGMLVDNLRRSGHPFARVTDKDVVADHATKLLDVAFHVAPGPAATFGKFTVKGADFLTPGFIEERIEIAPGTPYSPEALTRLRRRLLGYESIASVRIHEADKLDPDGSLPITLDIEPRKSRYVGFGATYSSTDGSAVNVFWGHRNLFGGGETLRLDAQTSWFGEKSEAVPDADPFGYKVSASFMKPGILTAQDDLVAQAAVLREVTNAYVREAVTLIAGVRHRYSDQLSLQVSLDLEQSHVQDADGSGDYGIVGIPFDLKYDTTDNELDPTKGVRFAGTLEPFAYLGDAGSGPTLFKGAFSTYHAFDDESRFILAGRVAAGSVFGASLYDIPPQRRFYVGGGGSLRGYDYQSASPRNAEGILIGGRSFFEASVEGRIRVTDTIGIVPFFDMGSAFASEWPDFDMMKYSAGIGLRYYTAIGPLRLDLAFPLNPGPDDGTFGLYVSLGQAF</sequence>
<evidence type="ECO:0000256" key="1">
    <source>
        <dbReference type="ARBA" id="ARBA00004370"/>
    </source>
</evidence>